<dbReference type="InterPro" id="IPR003509">
    <property type="entry name" value="UPF0102_YraN-like"/>
</dbReference>
<dbReference type="HAMAP" id="MF_00048">
    <property type="entry name" value="UPF0102"/>
    <property type="match status" value="1"/>
</dbReference>
<dbReference type="AlphaFoldDB" id="A0A2H0TF86"/>
<dbReference type="Proteomes" id="UP000229383">
    <property type="component" value="Unassembled WGS sequence"/>
</dbReference>
<dbReference type="Pfam" id="PF02021">
    <property type="entry name" value="UPF0102"/>
    <property type="match status" value="1"/>
</dbReference>
<dbReference type="PANTHER" id="PTHR34039:SF1">
    <property type="entry name" value="UPF0102 PROTEIN YRAN"/>
    <property type="match status" value="1"/>
</dbReference>
<evidence type="ECO:0000313" key="3">
    <source>
        <dbReference type="EMBL" id="PIR70203.1"/>
    </source>
</evidence>
<proteinExistence type="inferred from homology"/>
<dbReference type="SUPFAM" id="SSF52980">
    <property type="entry name" value="Restriction endonuclease-like"/>
    <property type="match status" value="1"/>
</dbReference>
<comment type="caution">
    <text evidence="3">The sequence shown here is derived from an EMBL/GenBank/DDBJ whole genome shotgun (WGS) entry which is preliminary data.</text>
</comment>
<organism evidence="3 4">
    <name type="scientific">Candidatus Niyogibacteria bacterium CG10_big_fil_rev_8_21_14_0_10_42_19</name>
    <dbReference type="NCBI Taxonomy" id="1974725"/>
    <lineage>
        <taxon>Bacteria</taxon>
        <taxon>Candidatus Niyogiibacteriota</taxon>
    </lineage>
</organism>
<evidence type="ECO:0000313" key="4">
    <source>
        <dbReference type="Proteomes" id="UP000229383"/>
    </source>
</evidence>
<protein>
    <recommendedName>
        <fullName evidence="2">UPF0102 protein COU46_02975</fullName>
    </recommendedName>
</protein>
<sequence>MVTEKRKIGDVGENILVKHLMKHKYKILDKNYRKNWGEIDVVASKDETIHFFEVKTIRMLGGRVSGETHDPEDNVHVWKRKRMSRVIQSYLEEKRVPEEIEWQVDVAAIFLDFTLKEAKIRITEDINLN</sequence>
<comment type="similarity">
    <text evidence="1 2">Belongs to the UPF0102 family.</text>
</comment>
<dbReference type="InterPro" id="IPR011856">
    <property type="entry name" value="tRNA_endonuc-like_dom_sf"/>
</dbReference>
<name>A0A2H0TF86_9BACT</name>
<dbReference type="Gene3D" id="3.40.1350.10">
    <property type="match status" value="1"/>
</dbReference>
<evidence type="ECO:0000256" key="1">
    <source>
        <dbReference type="ARBA" id="ARBA00006738"/>
    </source>
</evidence>
<evidence type="ECO:0000256" key="2">
    <source>
        <dbReference type="HAMAP-Rule" id="MF_00048"/>
    </source>
</evidence>
<dbReference type="InterPro" id="IPR011335">
    <property type="entry name" value="Restrct_endonuc-II-like"/>
</dbReference>
<dbReference type="EMBL" id="PFCN01000033">
    <property type="protein sequence ID" value="PIR70203.1"/>
    <property type="molecule type" value="Genomic_DNA"/>
</dbReference>
<dbReference type="PANTHER" id="PTHR34039">
    <property type="entry name" value="UPF0102 PROTEIN YRAN"/>
    <property type="match status" value="1"/>
</dbReference>
<reference evidence="4" key="1">
    <citation type="submission" date="2017-09" db="EMBL/GenBank/DDBJ databases">
        <title>Depth-based differentiation of microbial function through sediment-hosted aquifers and enrichment of novel symbionts in the deep terrestrial subsurface.</title>
        <authorList>
            <person name="Probst A.J."/>
            <person name="Ladd B."/>
            <person name="Jarett J.K."/>
            <person name="Geller-Mcgrath D.E."/>
            <person name="Sieber C.M.K."/>
            <person name="Emerson J.B."/>
            <person name="Anantharaman K."/>
            <person name="Thomas B.C."/>
            <person name="Malmstrom R."/>
            <person name="Stieglmeier M."/>
            <person name="Klingl A."/>
            <person name="Woyke T."/>
            <person name="Ryan C.M."/>
            <person name="Banfield J.F."/>
        </authorList>
    </citation>
    <scope>NUCLEOTIDE SEQUENCE [LARGE SCALE GENOMIC DNA]</scope>
</reference>
<dbReference type="GO" id="GO:0003676">
    <property type="term" value="F:nucleic acid binding"/>
    <property type="evidence" value="ECO:0007669"/>
    <property type="project" value="InterPro"/>
</dbReference>
<gene>
    <name evidence="3" type="ORF">COU46_02975</name>
</gene>
<accession>A0A2H0TF86</accession>